<dbReference type="InterPro" id="IPR007219">
    <property type="entry name" value="XnlR_reg_dom"/>
</dbReference>
<dbReference type="GO" id="GO:0000981">
    <property type="term" value="F:DNA-binding transcription factor activity, RNA polymerase II-specific"/>
    <property type="evidence" value="ECO:0007669"/>
    <property type="project" value="InterPro"/>
</dbReference>
<dbReference type="InterPro" id="IPR050815">
    <property type="entry name" value="TF_fung"/>
</dbReference>
<dbReference type="SMART" id="SM00906">
    <property type="entry name" value="Fungal_trans"/>
    <property type="match status" value="1"/>
</dbReference>
<gene>
    <name evidence="8" type="ORF">M421DRAFT_361370</name>
</gene>
<protein>
    <recommendedName>
        <fullName evidence="7">Zn(2)-C6 fungal-type domain-containing protein</fullName>
    </recommendedName>
</protein>
<feature type="region of interest" description="Disordered" evidence="6">
    <location>
        <begin position="1"/>
        <end position="43"/>
    </location>
</feature>
<sequence>MPSPDSESPDESYFNDLTQQLPKTNTDGQSPTRNNSQDAQNDNAAKQKRIACVLCRKRKLRCDGDRPTCGTCKRLSHDCAYDEVRKKSGPKRGYVKLLEQRLQQVETLLQSQNSTESNKGQGTATATAYAANTVQGTSATRTQSSNPFDKSLENVLDARKASVPPYQNDTANTNGAESESNRWEMISLGLEEPLPPEDVMEELYQIYFTKVHPSLPLVHRPRFLAALDLAPHMRPPVCLRYAMWTMAASVADRYDALQAHFYHRARKYAQLDEMRGHGESTITLAHCQAWGLMCTYEFKNMYFPRAWLSAGRAVRLAQMMQLHRLDGVGLDVKQCLPPPKDWTEREERRRTFWVCFAMDRYASIGTGWPMIIDEKDIMTNFPASEEAFERSKAMSTGSLEQALGPMGAAKLESLGAIVLTAAMFGRNLLHLHRPTPDDNDSDLNGGFWTRHRHLEQILLQTSLRMPDHLRLPSGRDNPNVVFANMCIQTSAICLHQAAIFKADKHQLPVSVGNESKIRCVTAAAEIASIMRTISHMDLSATNPFISFCVYVAARVFVQYLKTRPNDQQMNSSLQFLLQAMQALRRKNPLTESFLVQLDLDLEGAGIQKPYTPVKKKNAVIPVNSDPVGCSSIYEIRETQAQSAPINQWAETRAGSSNPTPQPNRFGSQTHPELGQSSNNGIDVGWDRMTPGTLRNLQDLGQNLSADRSGVPTTATFVFNENKGNNMDQKSAPGTTGGSGIEIAPQPAPFLPIRNTQEVNQGFSAHGGAVPGAATFIFNENSGNDMDLSGDQLSPATMSSQSRGGSTSHSSYSPGQQTEHHLPYRASPRFTSSQMPMSQQLPSQSTGSAPLAPLYQTNDANRDLPMNAYPSDAIHNGAYDNSFDWELSAMGGEMGGEMGMGQDVDAGMTPGTWNSMLESVMESVPMGWDVLGTPHGANVDAAGNGRG</sequence>
<dbReference type="GO" id="GO:0008270">
    <property type="term" value="F:zinc ion binding"/>
    <property type="evidence" value="ECO:0007669"/>
    <property type="project" value="InterPro"/>
</dbReference>
<dbReference type="SUPFAM" id="SSF57701">
    <property type="entry name" value="Zn2/Cys6 DNA-binding domain"/>
    <property type="match status" value="1"/>
</dbReference>
<dbReference type="AlphaFoldDB" id="A0A6A5RQZ8"/>
<comment type="subcellular location">
    <subcellularLocation>
        <location evidence="1">Nucleus</location>
    </subcellularLocation>
</comment>
<keyword evidence="5" id="KW-0539">Nucleus</keyword>
<keyword evidence="2" id="KW-0479">Metal-binding</keyword>
<name>A0A6A5RQZ8_9PLEO</name>
<reference evidence="8" key="1">
    <citation type="journal article" date="2020" name="Stud. Mycol.">
        <title>101 Dothideomycetes genomes: a test case for predicting lifestyles and emergence of pathogens.</title>
        <authorList>
            <person name="Haridas S."/>
            <person name="Albert R."/>
            <person name="Binder M."/>
            <person name="Bloem J."/>
            <person name="Labutti K."/>
            <person name="Salamov A."/>
            <person name="Andreopoulos B."/>
            <person name="Baker S."/>
            <person name="Barry K."/>
            <person name="Bills G."/>
            <person name="Bluhm B."/>
            <person name="Cannon C."/>
            <person name="Castanera R."/>
            <person name="Culley D."/>
            <person name="Daum C."/>
            <person name="Ezra D."/>
            <person name="Gonzalez J."/>
            <person name="Henrissat B."/>
            <person name="Kuo A."/>
            <person name="Liang C."/>
            <person name="Lipzen A."/>
            <person name="Lutzoni F."/>
            <person name="Magnuson J."/>
            <person name="Mondo S."/>
            <person name="Nolan M."/>
            <person name="Ohm R."/>
            <person name="Pangilinan J."/>
            <person name="Park H.-J."/>
            <person name="Ramirez L."/>
            <person name="Alfaro M."/>
            <person name="Sun H."/>
            <person name="Tritt A."/>
            <person name="Yoshinaga Y."/>
            <person name="Zwiers L.-H."/>
            <person name="Turgeon B."/>
            <person name="Goodwin S."/>
            <person name="Spatafora J."/>
            <person name="Crous P."/>
            <person name="Grigoriev I."/>
        </authorList>
    </citation>
    <scope>NUCLEOTIDE SEQUENCE</scope>
    <source>
        <strain evidence="8">CBS 183.55</strain>
    </source>
</reference>
<dbReference type="GeneID" id="54347327"/>
<dbReference type="Gene3D" id="4.10.240.10">
    <property type="entry name" value="Zn(2)-C6 fungal-type DNA-binding domain"/>
    <property type="match status" value="1"/>
</dbReference>
<dbReference type="PROSITE" id="PS50048">
    <property type="entry name" value="ZN2_CY6_FUNGAL_2"/>
    <property type="match status" value="1"/>
</dbReference>
<dbReference type="GO" id="GO:0006351">
    <property type="term" value="P:DNA-templated transcription"/>
    <property type="evidence" value="ECO:0007669"/>
    <property type="project" value="InterPro"/>
</dbReference>
<evidence type="ECO:0000256" key="4">
    <source>
        <dbReference type="ARBA" id="ARBA00023163"/>
    </source>
</evidence>
<evidence type="ECO:0000256" key="1">
    <source>
        <dbReference type="ARBA" id="ARBA00004123"/>
    </source>
</evidence>
<feature type="region of interest" description="Disordered" evidence="6">
    <location>
        <begin position="782"/>
        <end position="867"/>
    </location>
</feature>
<dbReference type="CDD" id="cd12148">
    <property type="entry name" value="fungal_TF_MHR"/>
    <property type="match status" value="1"/>
</dbReference>
<dbReference type="PANTHER" id="PTHR47338:SF10">
    <property type="entry name" value="TRANSCRIPTION FACTOR DOMAIN-CONTAINING PROTEIN-RELATED"/>
    <property type="match status" value="1"/>
</dbReference>
<feature type="region of interest" description="Disordered" evidence="6">
    <location>
        <begin position="651"/>
        <end position="680"/>
    </location>
</feature>
<dbReference type="InterPro" id="IPR001138">
    <property type="entry name" value="Zn2Cys6_DnaBD"/>
</dbReference>
<dbReference type="PANTHER" id="PTHR47338">
    <property type="entry name" value="ZN(II)2CYS6 TRANSCRIPTION FACTOR (EUROFUNG)-RELATED"/>
    <property type="match status" value="1"/>
</dbReference>
<dbReference type="InterPro" id="IPR036864">
    <property type="entry name" value="Zn2-C6_fun-type_DNA-bd_sf"/>
</dbReference>
<evidence type="ECO:0000256" key="5">
    <source>
        <dbReference type="ARBA" id="ARBA00023242"/>
    </source>
</evidence>
<dbReference type="Pfam" id="PF04082">
    <property type="entry name" value="Fungal_trans"/>
    <property type="match status" value="1"/>
</dbReference>
<evidence type="ECO:0000259" key="7">
    <source>
        <dbReference type="PROSITE" id="PS50048"/>
    </source>
</evidence>
<evidence type="ECO:0000256" key="6">
    <source>
        <dbReference type="SAM" id="MobiDB-lite"/>
    </source>
</evidence>
<dbReference type="PROSITE" id="PS00463">
    <property type="entry name" value="ZN2_CY6_FUNGAL_1"/>
    <property type="match status" value="1"/>
</dbReference>
<feature type="compositionally biased region" description="Polar residues" evidence="6">
    <location>
        <begin position="15"/>
        <end position="36"/>
    </location>
</feature>
<dbReference type="Pfam" id="PF00172">
    <property type="entry name" value="Zn_clus"/>
    <property type="match status" value="1"/>
</dbReference>
<feature type="domain" description="Zn(2)-C6 fungal-type" evidence="7">
    <location>
        <begin position="51"/>
        <end position="81"/>
    </location>
</feature>
<evidence type="ECO:0000256" key="3">
    <source>
        <dbReference type="ARBA" id="ARBA00023015"/>
    </source>
</evidence>
<proteinExistence type="predicted"/>
<dbReference type="EMBL" id="ML978962">
    <property type="protein sequence ID" value="KAF1930871.1"/>
    <property type="molecule type" value="Genomic_DNA"/>
</dbReference>
<dbReference type="RefSeq" id="XP_033451119.1">
    <property type="nucleotide sequence ID" value="XM_033589679.1"/>
</dbReference>
<keyword evidence="9" id="KW-1185">Reference proteome</keyword>
<dbReference type="Proteomes" id="UP000800082">
    <property type="component" value="Unassembled WGS sequence"/>
</dbReference>
<dbReference type="GO" id="GO:0003677">
    <property type="term" value="F:DNA binding"/>
    <property type="evidence" value="ECO:0007669"/>
    <property type="project" value="InterPro"/>
</dbReference>
<feature type="compositionally biased region" description="Low complexity" evidence="6">
    <location>
        <begin position="831"/>
        <end position="844"/>
    </location>
</feature>
<evidence type="ECO:0000313" key="9">
    <source>
        <dbReference type="Proteomes" id="UP000800082"/>
    </source>
</evidence>
<dbReference type="OrthoDB" id="5600212at2759"/>
<evidence type="ECO:0000256" key="2">
    <source>
        <dbReference type="ARBA" id="ARBA00022723"/>
    </source>
</evidence>
<dbReference type="GO" id="GO:0005634">
    <property type="term" value="C:nucleus"/>
    <property type="evidence" value="ECO:0007669"/>
    <property type="project" value="UniProtKB-SubCell"/>
</dbReference>
<dbReference type="CDD" id="cd00067">
    <property type="entry name" value="GAL4"/>
    <property type="match status" value="1"/>
</dbReference>
<accession>A0A6A5RQZ8</accession>
<keyword evidence="4" id="KW-0804">Transcription</keyword>
<feature type="compositionally biased region" description="Low complexity" evidence="6">
    <location>
        <begin position="798"/>
        <end position="816"/>
    </location>
</feature>
<keyword evidence="3" id="KW-0805">Transcription regulation</keyword>
<evidence type="ECO:0000313" key="8">
    <source>
        <dbReference type="EMBL" id="KAF1930871.1"/>
    </source>
</evidence>
<organism evidence="8 9">
    <name type="scientific">Didymella exigua CBS 183.55</name>
    <dbReference type="NCBI Taxonomy" id="1150837"/>
    <lineage>
        <taxon>Eukaryota</taxon>
        <taxon>Fungi</taxon>
        <taxon>Dikarya</taxon>
        <taxon>Ascomycota</taxon>
        <taxon>Pezizomycotina</taxon>
        <taxon>Dothideomycetes</taxon>
        <taxon>Pleosporomycetidae</taxon>
        <taxon>Pleosporales</taxon>
        <taxon>Pleosporineae</taxon>
        <taxon>Didymellaceae</taxon>
        <taxon>Didymella</taxon>
    </lineage>
</organism>
<dbReference type="SMART" id="SM00066">
    <property type="entry name" value="GAL4"/>
    <property type="match status" value="1"/>
</dbReference>